<dbReference type="Gene3D" id="3.30.70.20">
    <property type="match status" value="1"/>
</dbReference>
<evidence type="ECO:0000256" key="5">
    <source>
        <dbReference type="ARBA" id="ARBA00022827"/>
    </source>
</evidence>
<protein>
    <submittedName>
        <fullName evidence="10">Heterodisulfide reductase, subunit A and related polyferredoxins</fullName>
    </submittedName>
</protein>
<proteinExistence type="inferred from homology"/>
<dbReference type="GO" id="GO:0016491">
    <property type="term" value="F:oxidoreductase activity"/>
    <property type="evidence" value="ECO:0007669"/>
    <property type="project" value="UniProtKB-KW"/>
</dbReference>
<dbReference type="SUPFAM" id="SSF54862">
    <property type="entry name" value="4Fe-4S ferredoxins"/>
    <property type="match status" value="1"/>
</dbReference>
<dbReference type="SUPFAM" id="SSF51905">
    <property type="entry name" value="FAD/NAD(P)-binding domain"/>
    <property type="match status" value="1"/>
</dbReference>
<keyword evidence="3" id="KW-0004">4Fe-4S</keyword>
<keyword evidence="4" id="KW-0479">Metal-binding</keyword>
<keyword evidence="6" id="KW-0560">Oxidoreductase</keyword>
<dbReference type="EMBL" id="DF238840">
    <property type="protein sequence ID" value="GAF26527.1"/>
    <property type="molecule type" value="Genomic_DNA"/>
</dbReference>
<reference evidence="10" key="1">
    <citation type="journal article" date="2014" name="Gene">
        <title>Genome-guided analysis of transformation efficiency and carbon dioxide assimilation by Moorella thermoacetica Y72.</title>
        <authorList>
            <person name="Tsukahara K."/>
            <person name="Kita A."/>
            <person name="Nakashimada Y."/>
            <person name="Hoshino T."/>
            <person name="Murakami K."/>
        </authorList>
    </citation>
    <scope>NUCLEOTIDE SEQUENCE [LARGE SCALE GENOMIC DNA]</scope>
    <source>
        <strain evidence="10">Y72</strain>
    </source>
</reference>
<evidence type="ECO:0000256" key="3">
    <source>
        <dbReference type="ARBA" id="ARBA00022485"/>
    </source>
</evidence>
<accession>A0A0S6UDJ8</accession>
<evidence type="ECO:0000256" key="2">
    <source>
        <dbReference type="ARBA" id="ARBA00006561"/>
    </source>
</evidence>
<feature type="domain" description="4Fe-4S ferredoxin-type" evidence="9">
    <location>
        <begin position="82"/>
        <end position="116"/>
    </location>
</feature>
<evidence type="ECO:0000313" key="10">
    <source>
        <dbReference type="EMBL" id="GAF26527.1"/>
    </source>
</evidence>
<dbReference type="Pfam" id="PF00037">
    <property type="entry name" value="Fer4"/>
    <property type="match status" value="1"/>
</dbReference>
<name>A0A0S6UDJ8_NEOTH</name>
<keyword evidence="7" id="KW-0408">Iron</keyword>
<feature type="domain" description="4Fe-4S ferredoxin-type" evidence="9">
    <location>
        <begin position="417"/>
        <end position="446"/>
    </location>
</feature>
<feature type="domain" description="4Fe-4S ferredoxin-type" evidence="9">
    <location>
        <begin position="35"/>
        <end position="65"/>
    </location>
</feature>
<dbReference type="GO" id="GO:0051539">
    <property type="term" value="F:4 iron, 4 sulfur cluster binding"/>
    <property type="evidence" value="ECO:0007669"/>
    <property type="project" value="UniProtKB-KW"/>
</dbReference>
<dbReference type="PROSITE" id="PS51379">
    <property type="entry name" value="4FE4S_FER_2"/>
    <property type="match status" value="4"/>
</dbReference>
<dbReference type="InterPro" id="IPR017896">
    <property type="entry name" value="4Fe4S_Fe-S-bd"/>
</dbReference>
<comment type="similarity">
    <text evidence="2">Belongs to the HdrA family.</text>
</comment>
<evidence type="ECO:0000256" key="6">
    <source>
        <dbReference type="ARBA" id="ARBA00023002"/>
    </source>
</evidence>
<dbReference type="PROSITE" id="PS00198">
    <property type="entry name" value="4FE4S_FER_1"/>
    <property type="match status" value="3"/>
</dbReference>
<keyword evidence="8" id="KW-0411">Iron-sulfur</keyword>
<dbReference type="PANTHER" id="PTHR43498">
    <property type="entry name" value="FERREDOXIN:COB-COM HETERODISULFIDE REDUCTASE SUBUNIT A"/>
    <property type="match status" value="1"/>
</dbReference>
<comment type="cofactor">
    <cofactor evidence="1">
        <name>FAD</name>
        <dbReference type="ChEBI" id="CHEBI:57692"/>
    </cofactor>
</comment>
<feature type="domain" description="4Fe-4S ferredoxin-type" evidence="9">
    <location>
        <begin position="376"/>
        <end position="405"/>
    </location>
</feature>
<dbReference type="Proteomes" id="UP000063718">
    <property type="component" value="Unassembled WGS sequence"/>
</dbReference>
<gene>
    <name evidence="10" type="ORF">MTY_1867</name>
</gene>
<evidence type="ECO:0000259" key="9">
    <source>
        <dbReference type="PROSITE" id="PS51379"/>
    </source>
</evidence>
<dbReference type="Gene3D" id="3.50.50.60">
    <property type="entry name" value="FAD/NAD(P)-binding domain"/>
    <property type="match status" value="1"/>
</dbReference>
<dbReference type="InterPro" id="IPR017900">
    <property type="entry name" value="4Fe4S_Fe_S_CS"/>
</dbReference>
<sequence length="460" mass="50182">MVAAAQHPHIKLMTYAEVENIAGYVGNFEVTIRQKARSVDAGKCTGCGTCWEKCPTRVDSEFDLGLGKRKAIYLPFPQAVPAVPVIDREHCRQFTKGKCGVCQKVCPAKAIDYEQQDEVITENFGAIVVATGYDLFKWEEVYGEYGYGKYPDVITGMHFERLNNASGPTGGKILRPSDGKEPKTVVFIKCVGSRDEAKGKSYCSRACCMYTAKHAHQVLEKIPDSQAIVFYMDIRTPGKAYEEFQQRSVHEGAIYVRGRVSRVFQEGDKLIVRGEDTLLGRQVEVAADMVVLATAMVPSHGWEKVAKMIGLQTDKDGFFQEAHPKLRPVETFTAGVFLAGACQGPKDIPDTVSQASAAAVKVCQLFAKDEMATDPMIAAVDESICSGCAMCEKICPYKAISIKTITERVAGRQVSRRVASVNNGLCQGCGTCSVACPSSAMNLRGFTNEQILAEVDAVCL</sequence>
<dbReference type="GO" id="GO:0046872">
    <property type="term" value="F:metal ion binding"/>
    <property type="evidence" value="ECO:0007669"/>
    <property type="project" value="UniProtKB-KW"/>
</dbReference>
<dbReference type="Pfam" id="PF12838">
    <property type="entry name" value="Fer4_7"/>
    <property type="match status" value="1"/>
</dbReference>
<dbReference type="PANTHER" id="PTHR43498:SF1">
    <property type="entry name" value="COB--COM HETERODISULFIDE REDUCTASE IRON-SULFUR SUBUNIT A"/>
    <property type="match status" value="1"/>
</dbReference>
<keyword evidence="5" id="KW-0285">Flavoprotein</keyword>
<evidence type="ECO:0000256" key="7">
    <source>
        <dbReference type="ARBA" id="ARBA00023004"/>
    </source>
</evidence>
<dbReference type="InterPro" id="IPR039650">
    <property type="entry name" value="HdrA-like"/>
</dbReference>
<evidence type="ECO:0000256" key="4">
    <source>
        <dbReference type="ARBA" id="ARBA00022723"/>
    </source>
</evidence>
<evidence type="ECO:0000256" key="1">
    <source>
        <dbReference type="ARBA" id="ARBA00001974"/>
    </source>
</evidence>
<dbReference type="Gene3D" id="3.30.70.3270">
    <property type="match status" value="1"/>
</dbReference>
<evidence type="ECO:0000256" key="8">
    <source>
        <dbReference type="ARBA" id="ARBA00023014"/>
    </source>
</evidence>
<dbReference type="InterPro" id="IPR036188">
    <property type="entry name" value="FAD/NAD-bd_sf"/>
</dbReference>
<dbReference type="AlphaFoldDB" id="A0A0S6UDJ8"/>
<organism evidence="10">
    <name type="scientific">Moorella thermoacetica Y72</name>
    <dbReference type="NCBI Taxonomy" id="1325331"/>
    <lineage>
        <taxon>Bacteria</taxon>
        <taxon>Bacillati</taxon>
        <taxon>Bacillota</taxon>
        <taxon>Clostridia</taxon>
        <taxon>Neomoorellales</taxon>
        <taxon>Neomoorellaceae</taxon>
        <taxon>Neomoorella</taxon>
    </lineage>
</organism>
<keyword evidence="5" id="KW-0274">FAD</keyword>